<dbReference type="InterPro" id="IPR045034">
    <property type="entry name" value="O-acyltransferase_WSD1-like"/>
</dbReference>
<feature type="domain" description="O-acyltransferase WSD1-like N-terminal" evidence="12">
    <location>
        <begin position="4"/>
        <end position="251"/>
    </location>
</feature>
<dbReference type="PANTHER" id="PTHR31650">
    <property type="entry name" value="O-ACYLTRANSFERASE (WSD1-LIKE) FAMILY PROTEIN"/>
    <property type="match status" value="1"/>
</dbReference>
<dbReference type="Pfam" id="PF03007">
    <property type="entry name" value="WS_DGAT_cat"/>
    <property type="match status" value="1"/>
</dbReference>
<evidence type="ECO:0000313" key="14">
    <source>
        <dbReference type="EMBL" id="MBU3062401.1"/>
    </source>
</evidence>
<dbReference type="Gene3D" id="3.30.559.10">
    <property type="entry name" value="Chloramphenicol acetyltransferase-like domain"/>
    <property type="match status" value="1"/>
</dbReference>
<evidence type="ECO:0000256" key="3">
    <source>
        <dbReference type="ARBA" id="ARBA00009587"/>
    </source>
</evidence>
<evidence type="ECO:0000256" key="9">
    <source>
        <dbReference type="ARBA" id="ARBA00023315"/>
    </source>
</evidence>
<comment type="pathway">
    <text evidence="2">Lipid metabolism.</text>
</comment>
<evidence type="ECO:0000256" key="7">
    <source>
        <dbReference type="ARBA" id="ARBA00022798"/>
    </source>
</evidence>
<dbReference type="Pfam" id="PF06974">
    <property type="entry name" value="WS_DGAT_C"/>
    <property type="match status" value="1"/>
</dbReference>
<keyword evidence="6 11" id="KW-0808">Transferase</keyword>
<dbReference type="InterPro" id="IPR014292">
    <property type="entry name" value="Acyl_transf_WS/DGAT"/>
</dbReference>
<dbReference type="InterPro" id="IPR004255">
    <property type="entry name" value="O-acyltransferase_WSD1_N"/>
</dbReference>
<evidence type="ECO:0000256" key="6">
    <source>
        <dbReference type="ARBA" id="ARBA00022679"/>
    </source>
</evidence>
<keyword evidence="8 11" id="KW-0443">Lipid metabolism</keyword>
<dbReference type="SUPFAM" id="SSF52777">
    <property type="entry name" value="CoA-dependent acyltransferases"/>
    <property type="match status" value="2"/>
</dbReference>
<dbReference type="EMBL" id="JAHKNI010000003">
    <property type="protein sequence ID" value="MBU3062401.1"/>
    <property type="molecule type" value="Genomic_DNA"/>
</dbReference>
<comment type="caution">
    <text evidence="14">The sequence shown here is derived from an EMBL/GenBank/DDBJ whole genome shotgun (WGS) entry which is preliminary data.</text>
</comment>
<evidence type="ECO:0000256" key="10">
    <source>
        <dbReference type="ARBA" id="ARBA00048109"/>
    </source>
</evidence>
<gene>
    <name evidence="14" type="ORF">KO481_12810</name>
</gene>
<dbReference type="Proteomes" id="UP000733379">
    <property type="component" value="Unassembled WGS sequence"/>
</dbReference>
<comment type="pathway">
    <text evidence="1 11">Glycerolipid metabolism; triacylglycerol biosynthesis.</text>
</comment>
<name>A0ABS6AY16_9NOCA</name>
<evidence type="ECO:0000259" key="13">
    <source>
        <dbReference type="Pfam" id="PF06974"/>
    </source>
</evidence>
<evidence type="ECO:0000313" key="15">
    <source>
        <dbReference type="Proteomes" id="UP000733379"/>
    </source>
</evidence>
<evidence type="ECO:0000256" key="4">
    <source>
        <dbReference type="ARBA" id="ARBA00013244"/>
    </source>
</evidence>
<comment type="similarity">
    <text evidence="3 11">Belongs to the long-chain O-acyltransferase family.</text>
</comment>
<evidence type="ECO:0000256" key="8">
    <source>
        <dbReference type="ARBA" id="ARBA00023098"/>
    </source>
</evidence>
<protein>
    <recommendedName>
        <fullName evidence="4 11">Diacylglycerol O-acyltransferase</fullName>
        <ecNumber evidence="4 11">2.3.1.20</ecNumber>
    </recommendedName>
</protein>
<sequence length="453" mass="49152">MTELGPLDTGFLEIEDADRHVSLAIGAVAIIDGTAPGRDEFRAGVAAGLSRQPRLRQRMRRAPLDIVAPAWEDDPNFDLAHHIRWVALAAPADEAALRELVATELARRLDRDHPLWEIVVVERLDGGRWALIVRAHHSMVDGISGITLFEGFCDLPDSEAETRRVQPGNASGRDLFGVLAQVLRLPFALPGWAAATARTLAPVVYAAVAPAAQTSLNGPIGRQRRYAVARAELAQVREIRAAYEVTVNDVVVAAVAAAYRRLLLTRGEDPASHGLRILVPVAMRAADAKYVLDNRVSAMIPRLPVEIDDPVQRLRAVHDRIGRHRARGEAEAEESLLAFADRLPSGVVAWVFRLASALPQRAVSALATNVPGPAHALTMNGRRVLEIWPCMPIAMRLRTTIAILSYTGQLAFGITGDYDSVPDIEELASGIAKEIDVLLAHARGRRVPGETPG</sequence>
<proteinExistence type="inferred from homology"/>
<dbReference type="InterPro" id="IPR009721">
    <property type="entry name" value="O-acyltransferase_WSD1_C"/>
</dbReference>
<organism evidence="14 15">
    <name type="scientific">Nocardia albiluteola</name>
    <dbReference type="NCBI Taxonomy" id="2842303"/>
    <lineage>
        <taxon>Bacteria</taxon>
        <taxon>Bacillati</taxon>
        <taxon>Actinomycetota</taxon>
        <taxon>Actinomycetes</taxon>
        <taxon>Mycobacteriales</taxon>
        <taxon>Nocardiaceae</taxon>
        <taxon>Nocardia</taxon>
    </lineage>
</organism>
<dbReference type="PANTHER" id="PTHR31650:SF1">
    <property type="entry name" value="WAX ESTER SYNTHASE_DIACYLGLYCEROL ACYLTRANSFERASE 4-RELATED"/>
    <property type="match status" value="1"/>
</dbReference>
<accession>A0ABS6AY16</accession>
<dbReference type="NCBIfam" id="TIGR02946">
    <property type="entry name" value="acyl_WS_DGAT"/>
    <property type="match status" value="1"/>
</dbReference>
<reference evidence="14 15" key="1">
    <citation type="submission" date="2021-06" db="EMBL/GenBank/DDBJ databases">
        <title>Actinomycetes sequencing.</title>
        <authorList>
            <person name="Shan Q."/>
        </authorList>
    </citation>
    <scope>NUCLEOTIDE SEQUENCE [LARGE SCALE GENOMIC DNA]</scope>
    <source>
        <strain evidence="14 15">NEAU-G5</strain>
    </source>
</reference>
<dbReference type="RefSeq" id="WP_215917250.1">
    <property type="nucleotide sequence ID" value="NZ_JAHKNI010000003.1"/>
</dbReference>
<evidence type="ECO:0000256" key="1">
    <source>
        <dbReference type="ARBA" id="ARBA00004771"/>
    </source>
</evidence>
<comment type="catalytic activity">
    <reaction evidence="10 11">
        <text>an acyl-CoA + a 1,2-diacyl-sn-glycerol = a triacyl-sn-glycerol + CoA</text>
        <dbReference type="Rhea" id="RHEA:10868"/>
        <dbReference type="ChEBI" id="CHEBI:17815"/>
        <dbReference type="ChEBI" id="CHEBI:57287"/>
        <dbReference type="ChEBI" id="CHEBI:58342"/>
        <dbReference type="ChEBI" id="CHEBI:64615"/>
        <dbReference type="EC" id="2.3.1.20"/>
    </reaction>
</comment>
<keyword evidence="15" id="KW-1185">Reference proteome</keyword>
<evidence type="ECO:0000256" key="5">
    <source>
        <dbReference type="ARBA" id="ARBA00022516"/>
    </source>
</evidence>
<evidence type="ECO:0000256" key="2">
    <source>
        <dbReference type="ARBA" id="ARBA00005189"/>
    </source>
</evidence>
<evidence type="ECO:0000256" key="11">
    <source>
        <dbReference type="RuleBase" id="RU361241"/>
    </source>
</evidence>
<keyword evidence="9 11" id="KW-0012">Acyltransferase</keyword>
<dbReference type="EC" id="2.3.1.20" evidence="4 11"/>
<dbReference type="InterPro" id="IPR023213">
    <property type="entry name" value="CAT-like_dom_sf"/>
</dbReference>
<evidence type="ECO:0000259" key="12">
    <source>
        <dbReference type="Pfam" id="PF03007"/>
    </source>
</evidence>
<keyword evidence="7 11" id="KW-0319">Glycerol metabolism</keyword>
<keyword evidence="5 11" id="KW-0444">Lipid biosynthesis</keyword>
<feature type="domain" description="O-acyltransferase WSD1 C-terminal" evidence="13">
    <location>
        <begin position="294"/>
        <end position="436"/>
    </location>
</feature>